<dbReference type="Proteomes" id="UP000257109">
    <property type="component" value="Unassembled WGS sequence"/>
</dbReference>
<proteinExistence type="predicted"/>
<feature type="non-terminal residue" evidence="1">
    <location>
        <position position="1"/>
    </location>
</feature>
<accession>A0A371I680</accession>
<name>A0A371I680_MUCPR</name>
<dbReference type="GO" id="GO:0003676">
    <property type="term" value="F:nucleic acid binding"/>
    <property type="evidence" value="ECO:0007669"/>
    <property type="project" value="InterPro"/>
</dbReference>
<dbReference type="InterPro" id="IPR036397">
    <property type="entry name" value="RNaseH_sf"/>
</dbReference>
<sequence>MKCHSTLCCFAKFSTFGVPKALINDQGSHFYNRTMATLLEKYGVACNMARDKGRIQDGKETENRKENN</sequence>
<keyword evidence="2" id="KW-1185">Reference proteome</keyword>
<evidence type="ECO:0000313" key="1">
    <source>
        <dbReference type="EMBL" id="RDY10548.1"/>
    </source>
</evidence>
<gene>
    <name evidence="1" type="ORF">CR513_04918</name>
</gene>
<dbReference type="InterPro" id="IPR012337">
    <property type="entry name" value="RNaseH-like_sf"/>
</dbReference>
<protein>
    <recommendedName>
        <fullName evidence="3">Integrase catalytic domain-containing protein</fullName>
    </recommendedName>
</protein>
<dbReference type="AlphaFoldDB" id="A0A371I680"/>
<dbReference type="EMBL" id="QJKJ01000823">
    <property type="protein sequence ID" value="RDY10548.1"/>
    <property type="molecule type" value="Genomic_DNA"/>
</dbReference>
<dbReference type="SUPFAM" id="SSF53098">
    <property type="entry name" value="Ribonuclease H-like"/>
    <property type="match status" value="1"/>
</dbReference>
<comment type="caution">
    <text evidence="1">The sequence shown here is derived from an EMBL/GenBank/DDBJ whole genome shotgun (WGS) entry which is preliminary data.</text>
</comment>
<reference evidence="1" key="1">
    <citation type="submission" date="2018-05" db="EMBL/GenBank/DDBJ databases">
        <title>Draft genome of Mucuna pruriens seed.</title>
        <authorList>
            <person name="Nnadi N.E."/>
            <person name="Vos R."/>
            <person name="Hasami M.H."/>
            <person name="Devisetty U.K."/>
            <person name="Aguiy J.C."/>
        </authorList>
    </citation>
    <scope>NUCLEOTIDE SEQUENCE [LARGE SCALE GENOMIC DNA]</scope>
    <source>
        <strain evidence="1">JCA_2017</strain>
    </source>
</reference>
<evidence type="ECO:0000313" key="2">
    <source>
        <dbReference type="Proteomes" id="UP000257109"/>
    </source>
</evidence>
<dbReference type="Gene3D" id="3.30.420.10">
    <property type="entry name" value="Ribonuclease H-like superfamily/Ribonuclease H"/>
    <property type="match status" value="1"/>
</dbReference>
<organism evidence="1 2">
    <name type="scientific">Mucuna pruriens</name>
    <name type="common">Velvet bean</name>
    <name type="synonym">Dolichos pruriens</name>
    <dbReference type="NCBI Taxonomy" id="157652"/>
    <lineage>
        <taxon>Eukaryota</taxon>
        <taxon>Viridiplantae</taxon>
        <taxon>Streptophyta</taxon>
        <taxon>Embryophyta</taxon>
        <taxon>Tracheophyta</taxon>
        <taxon>Spermatophyta</taxon>
        <taxon>Magnoliopsida</taxon>
        <taxon>eudicotyledons</taxon>
        <taxon>Gunneridae</taxon>
        <taxon>Pentapetalae</taxon>
        <taxon>rosids</taxon>
        <taxon>fabids</taxon>
        <taxon>Fabales</taxon>
        <taxon>Fabaceae</taxon>
        <taxon>Papilionoideae</taxon>
        <taxon>50 kb inversion clade</taxon>
        <taxon>NPAAA clade</taxon>
        <taxon>indigoferoid/millettioid clade</taxon>
        <taxon>Phaseoleae</taxon>
        <taxon>Mucuna</taxon>
    </lineage>
</organism>
<evidence type="ECO:0008006" key="3">
    <source>
        <dbReference type="Google" id="ProtNLM"/>
    </source>
</evidence>